<feature type="non-terminal residue" evidence="2">
    <location>
        <position position="1"/>
    </location>
</feature>
<dbReference type="STRING" id="1448308.A0A2T2NI12"/>
<dbReference type="OrthoDB" id="2958217at2759"/>
<keyword evidence="3" id="KW-1185">Reference proteome</keyword>
<dbReference type="Pfam" id="PF06985">
    <property type="entry name" value="HET"/>
    <property type="match status" value="1"/>
</dbReference>
<protein>
    <submittedName>
        <fullName evidence="2">HET-domain-containing protein</fullName>
    </submittedName>
</protein>
<proteinExistence type="predicted"/>
<accession>A0A2T2NI12</accession>
<gene>
    <name evidence="2" type="ORF">BS50DRAFT_456309</name>
</gene>
<dbReference type="EMBL" id="KZ678137">
    <property type="protein sequence ID" value="PSN65071.1"/>
    <property type="molecule type" value="Genomic_DNA"/>
</dbReference>
<evidence type="ECO:0000259" key="1">
    <source>
        <dbReference type="Pfam" id="PF06985"/>
    </source>
</evidence>
<feature type="non-terminal residue" evidence="2">
    <location>
        <position position="158"/>
    </location>
</feature>
<dbReference type="PANTHER" id="PTHR33112:SF16">
    <property type="entry name" value="HETEROKARYON INCOMPATIBILITY DOMAIN-CONTAINING PROTEIN"/>
    <property type="match status" value="1"/>
</dbReference>
<feature type="domain" description="Heterokaryon incompatibility" evidence="1">
    <location>
        <begin position="56"/>
        <end position="148"/>
    </location>
</feature>
<dbReference type="AlphaFoldDB" id="A0A2T2NI12"/>
<organism evidence="2 3">
    <name type="scientific">Corynespora cassiicola Philippines</name>
    <dbReference type="NCBI Taxonomy" id="1448308"/>
    <lineage>
        <taxon>Eukaryota</taxon>
        <taxon>Fungi</taxon>
        <taxon>Dikarya</taxon>
        <taxon>Ascomycota</taxon>
        <taxon>Pezizomycotina</taxon>
        <taxon>Dothideomycetes</taxon>
        <taxon>Pleosporomycetidae</taxon>
        <taxon>Pleosporales</taxon>
        <taxon>Corynesporascaceae</taxon>
        <taxon>Corynespora</taxon>
    </lineage>
</organism>
<name>A0A2T2NI12_CORCC</name>
<evidence type="ECO:0000313" key="2">
    <source>
        <dbReference type="EMBL" id="PSN65071.1"/>
    </source>
</evidence>
<dbReference type="Proteomes" id="UP000240883">
    <property type="component" value="Unassembled WGS sequence"/>
</dbReference>
<sequence length="158" mass="18413">LMRAWLRECTLEHEKCDQRRSAEDFLPSRLLDIGISNDQWTLRTAEDVKKEPHQRYVALSYKRGDYRQNFLTESTYPSFEAGISSSKIPILFKDTASVSRFMVIRYLWIDSMCILQDSTEDWERESAAMCDIYANADFVVSASWAKDPTCSLFPENNM</sequence>
<reference evidence="2 3" key="1">
    <citation type="journal article" date="2018" name="Front. Microbiol.">
        <title>Genome-Wide Analysis of Corynespora cassiicola Leaf Fall Disease Putative Effectors.</title>
        <authorList>
            <person name="Lopez D."/>
            <person name="Ribeiro S."/>
            <person name="Label P."/>
            <person name="Fumanal B."/>
            <person name="Venisse J.S."/>
            <person name="Kohler A."/>
            <person name="de Oliveira R.R."/>
            <person name="Labutti K."/>
            <person name="Lipzen A."/>
            <person name="Lail K."/>
            <person name="Bauer D."/>
            <person name="Ohm R.A."/>
            <person name="Barry K.W."/>
            <person name="Spatafora J."/>
            <person name="Grigoriev I.V."/>
            <person name="Martin F.M."/>
            <person name="Pujade-Renaud V."/>
        </authorList>
    </citation>
    <scope>NUCLEOTIDE SEQUENCE [LARGE SCALE GENOMIC DNA]</scope>
    <source>
        <strain evidence="2 3">Philippines</strain>
    </source>
</reference>
<dbReference type="InterPro" id="IPR010730">
    <property type="entry name" value="HET"/>
</dbReference>
<dbReference type="PANTHER" id="PTHR33112">
    <property type="entry name" value="DOMAIN PROTEIN, PUTATIVE-RELATED"/>
    <property type="match status" value="1"/>
</dbReference>
<evidence type="ECO:0000313" key="3">
    <source>
        <dbReference type="Proteomes" id="UP000240883"/>
    </source>
</evidence>